<dbReference type="InterPro" id="IPR013602">
    <property type="entry name" value="Dynein_heavy_linker"/>
</dbReference>
<name>E4YLH2_OIKDI</name>
<organism evidence="4">
    <name type="scientific">Oikopleura dioica</name>
    <name type="common">Tunicate</name>
    <dbReference type="NCBI Taxonomy" id="34765"/>
    <lineage>
        <taxon>Eukaryota</taxon>
        <taxon>Metazoa</taxon>
        <taxon>Chordata</taxon>
        <taxon>Tunicata</taxon>
        <taxon>Appendicularia</taxon>
        <taxon>Copelata</taxon>
        <taxon>Oikopleuridae</taxon>
        <taxon>Oikopleura</taxon>
    </lineage>
</organism>
<dbReference type="GO" id="GO:0051959">
    <property type="term" value="F:dynein light intermediate chain binding"/>
    <property type="evidence" value="ECO:0007669"/>
    <property type="project" value="InterPro"/>
</dbReference>
<dbReference type="Proteomes" id="UP000011014">
    <property type="component" value="Unassembled WGS sequence"/>
</dbReference>
<dbReference type="Pfam" id="PF08385">
    <property type="entry name" value="DHC_N1"/>
    <property type="match status" value="1"/>
</dbReference>
<dbReference type="GO" id="GO:0005858">
    <property type="term" value="C:axonemal dynein complex"/>
    <property type="evidence" value="ECO:0007669"/>
    <property type="project" value="TreeGrafter"/>
</dbReference>
<evidence type="ECO:0000313" key="4">
    <source>
        <dbReference type="EMBL" id="CBY36333.1"/>
    </source>
</evidence>
<dbReference type="GO" id="GO:0045505">
    <property type="term" value="F:dynein intermediate chain binding"/>
    <property type="evidence" value="ECO:0007669"/>
    <property type="project" value="InterPro"/>
</dbReference>
<evidence type="ECO:0008006" key="5">
    <source>
        <dbReference type="Google" id="ProtNLM"/>
    </source>
</evidence>
<dbReference type="InterPro" id="IPR026983">
    <property type="entry name" value="DHC"/>
</dbReference>
<evidence type="ECO:0000259" key="1">
    <source>
        <dbReference type="Pfam" id="PF08385"/>
    </source>
</evidence>
<dbReference type="Pfam" id="PF08393">
    <property type="entry name" value="DHC_N2"/>
    <property type="match status" value="1"/>
</dbReference>
<evidence type="ECO:0000259" key="2">
    <source>
        <dbReference type="Pfam" id="PF08393"/>
    </source>
</evidence>
<dbReference type="InterPro" id="IPR056759">
    <property type="entry name" value="DYH2-5-8_CC"/>
</dbReference>
<dbReference type="InterPro" id="IPR013594">
    <property type="entry name" value="Dynein_heavy_tail"/>
</dbReference>
<proteinExistence type="predicted"/>
<feature type="domain" description="Dynein axonemal heavy chain 2/5/8 coiled-coil" evidence="3">
    <location>
        <begin position="811"/>
        <end position="927"/>
    </location>
</feature>
<sequence>MSEIELSVAPPETVVDIFRNSVEISGWPIEKWTDEHHTKTVHDYCKGEEPLLLIFLDKDEEIQMLNRVPQNFDSREFIYMIKKPEIEVTFENFFTEVQTGSIVGQSAVESLLRLMHGVYAPIFLDTTSLPETISNDFSARMHRFLASLTDVRHKMDGKTVLYIPEEKKCPDDYNEAIKDKELVGRLEATMIQWTRQIKEVLSAQEAVETNENAGPLDEIEFWNNRCKDLSGLSKQLDLEGVKRVQKILSVAKLSYVNQFDKLSKLIQDGSTQAQSNLKYLMILKEPCTKLGISHPKDVPAQLTTIIRLIRIIWTNSPHYNTRERLTSLFRKLSNEIIRICCKSISLDAIFDGRVKSSIRNLIECIECCNKWKQIYRKTALSQHKYSSQGWVLDQSSIFAQIDAFVQRCKDLIEVCNCQIHFARWEDGEKTRMPILGGQRGPEVTRSLLEIEETFRKNLHNLMKAENAILDVKNTSWHEVFTRFRTAVKELEVMVQNLITSAFDTVKSVDDGVMLLKIFGHFKSREAIKRTIDKKTVDVMLILSDELNAVKKELWSKRSSKAFYDLPQHAGQAYQARLLRRRIDRSFKVVNDAKWLVKTGSGEEIKASYIQLTTALDEFIRKVFNEWALTVDRDSYKKLESPLMTRSELQKNLLDMNFDPYLLKLFSEIQFWEILMFEIPHYAADVYQRRDELRSLRENVLLVVRDYNRIIQDLDEDEIGLFRERIKVLDKKVQPGLSKLNWSNGTGSEYYITDCRAHASKVMQIVTGYKSGNQTINNVQKEEAIVMINFVLLDSNPIKLSISRHCQEWLDKFTGLLSRRATKRLTSIMSFMEENGAAVTTPPEDLDQLSDRIELYENLKASLEEKNRELPVIREHFLILEKYEVTVPMETLDLLDTMQEGYNKYAASVHEAEEMIKKSKDKFKSNLLSNADEFKKTVANNRDEYIRDGPFGTNTSPTDALQAIAQYFENCEALRMKEKSIRRGLSIFKIDQNIVPDTLEQKAAVCFKDISKRQREAKDKDNWTIVKSTKDTIVRFQRTMPLVTDLKNPAMRDRHWLEIKEDIAETRSAR</sequence>
<dbReference type="GO" id="GO:0007018">
    <property type="term" value="P:microtubule-based movement"/>
    <property type="evidence" value="ECO:0007669"/>
    <property type="project" value="InterPro"/>
</dbReference>
<dbReference type="PANTHER" id="PTHR46532:SF11">
    <property type="entry name" value="DYNEIN AXONEMAL HEAVY CHAIN 12"/>
    <property type="match status" value="1"/>
</dbReference>
<feature type="domain" description="Dynein heavy chain linker" evidence="2">
    <location>
        <begin position="991"/>
        <end position="1063"/>
    </location>
</feature>
<reference evidence="4" key="1">
    <citation type="journal article" date="2010" name="Science">
        <title>Plasticity of animal genome architecture unmasked by rapid evolution of a pelagic tunicate.</title>
        <authorList>
            <person name="Denoeud F."/>
            <person name="Henriet S."/>
            <person name="Mungpakdee S."/>
            <person name="Aury J.M."/>
            <person name="Da Silva C."/>
            <person name="Brinkmann H."/>
            <person name="Mikhaleva J."/>
            <person name="Olsen L.C."/>
            <person name="Jubin C."/>
            <person name="Canestro C."/>
            <person name="Bouquet J.M."/>
            <person name="Danks G."/>
            <person name="Poulain J."/>
            <person name="Campsteijn C."/>
            <person name="Adamski M."/>
            <person name="Cross I."/>
            <person name="Yadetie F."/>
            <person name="Muffato M."/>
            <person name="Louis A."/>
            <person name="Butcher S."/>
            <person name="Tsagkogeorga G."/>
            <person name="Konrad A."/>
            <person name="Singh S."/>
            <person name="Jensen M.F."/>
            <person name="Cong E.H."/>
            <person name="Eikeseth-Otteraa H."/>
            <person name="Noel B."/>
            <person name="Anthouard V."/>
            <person name="Porcel B.M."/>
            <person name="Kachouri-Lafond R."/>
            <person name="Nishino A."/>
            <person name="Ugolini M."/>
            <person name="Chourrout P."/>
            <person name="Nishida H."/>
            <person name="Aasland R."/>
            <person name="Huzurbazar S."/>
            <person name="Westhof E."/>
            <person name="Delsuc F."/>
            <person name="Lehrach H."/>
            <person name="Reinhardt R."/>
            <person name="Weissenbach J."/>
            <person name="Roy S.W."/>
            <person name="Artiguenave F."/>
            <person name="Postlethwait J.H."/>
            <person name="Manak J.R."/>
            <person name="Thompson E.M."/>
            <person name="Jaillon O."/>
            <person name="Du Pasquier L."/>
            <person name="Boudinot P."/>
            <person name="Liberles D.A."/>
            <person name="Volff J.N."/>
            <person name="Philippe H."/>
            <person name="Lenhard B."/>
            <person name="Roest Crollius H."/>
            <person name="Wincker P."/>
            <person name="Chourrout D."/>
        </authorList>
    </citation>
    <scope>NUCLEOTIDE SEQUENCE [LARGE SCALE GENOMIC DNA]</scope>
</reference>
<dbReference type="EMBL" id="FN654759">
    <property type="protein sequence ID" value="CBY36333.1"/>
    <property type="molecule type" value="Genomic_DNA"/>
</dbReference>
<protein>
    <recommendedName>
        <fullName evidence="5">Dynein heavy chain tail domain-containing protein</fullName>
    </recommendedName>
</protein>
<dbReference type="AlphaFoldDB" id="E4YLH2"/>
<gene>
    <name evidence="4" type="ORF">GSOID_T00028830001</name>
</gene>
<dbReference type="PANTHER" id="PTHR46532">
    <property type="entry name" value="MALE FERTILITY FACTOR KL5"/>
    <property type="match status" value="1"/>
</dbReference>
<dbReference type="Pfam" id="PF25007">
    <property type="entry name" value="DYH2-5-8_CC"/>
    <property type="match status" value="1"/>
</dbReference>
<accession>E4YLH2</accession>
<feature type="domain" description="Dynein heavy chain tail" evidence="1">
    <location>
        <begin position="184"/>
        <end position="745"/>
    </location>
</feature>
<evidence type="ECO:0000259" key="3">
    <source>
        <dbReference type="Pfam" id="PF25007"/>
    </source>
</evidence>